<keyword evidence="6 8" id="KW-1133">Transmembrane helix</keyword>
<keyword evidence="5 8" id="KW-0812">Transmembrane</keyword>
<dbReference type="RefSeq" id="WP_101532310.1">
    <property type="nucleotide sequence ID" value="NZ_JBFHIU010000140.1"/>
</dbReference>
<evidence type="ECO:0000256" key="7">
    <source>
        <dbReference type="ARBA" id="ARBA00023136"/>
    </source>
</evidence>
<keyword evidence="7 8" id="KW-0472">Membrane</keyword>
<dbReference type="InterPro" id="IPR004638">
    <property type="entry name" value="EmrB-like"/>
</dbReference>
<sequence>MTEVTSSVRGAALTGPTLIIAALAIGTANFLVVLDSTIANVSVPTIAGSLGVSSSQGIWVITSYAVAEAVTVPLTGWLAQKFGAIRTFISCFVGFAIMSLVCGMANSLETLILGRVLLGLAGGPIMPLSQMLLVKIFPKDKATAASVLWAMTTLIGPIAGPILGGIICDGYGWQWIFFIKVPIALVGAFVAYSLLRGQPDPKVKAKIDAIGLALLIVWVGALEVLLEEGRSLDWFSSPMICVLAAVAAVGFIAFLIWELTEENPIVDLRIFRYRGFTAASVTFAVGFGAFFASVVIIPLWLQTNMGYTATWAGYATGIMGILAFISAPIVGKLNDVLDPRLILSTGILGLGAMTAWRMTFNGDVTFMQMAWPMLFTGPFMVMFFVPVTSLALATVKPHEMANAAGLSNFMRTLAGAFATSLIQTGWQNAAKENQTELVNAMPNTDHLIADMVHSGMSTEAAVSSLSFTIGQQSVLLATLNMFGIITIVFVLAAFLPWLAPRGKGEGSPHVGH</sequence>
<feature type="transmembrane region" description="Helical" evidence="8">
    <location>
        <begin position="307"/>
        <end position="329"/>
    </location>
</feature>
<dbReference type="GO" id="GO:0005886">
    <property type="term" value="C:plasma membrane"/>
    <property type="evidence" value="ECO:0007669"/>
    <property type="project" value="UniProtKB-SubCell"/>
</dbReference>
<comment type="similarity">
    <text evidence="2">Belongs to the major facilitator superfamily. EmrB family.</text>
</comment>
<dbReference type="Gene3D" id="1.20.1250.20">
    <property type="entry name" value="MFS general substrate transporter like domains"/>
    <property type="match status" value="1"/>
</dbReference>
<feature type="transmembrane region" description="Helical" evidence="8">
    <location>
        <begin position="85"/>
        <end position="106"/>
    </location>
</feature>
<feature type="transmembrane region" description="Helical" evidence="8">
    <location>
        <begin position="341"/>
        <end position="358"/>
    </location>
</feature>
<reference evidence="10 11" key="1">
    <citation type="submission" date="2018-01" db="EMBL/GenBank/DDBJ databases">
        <title>The draft genome sequence of Cohaesibacter sp. H1304.</title>
        <authorList>
            <person name="Wang N.-N."/>
            <person name="Du Z.-J."/>
        </authorList>
    </citation>
    <scope>NUCLEOTIDE SEQUENCE [LARGE SCALE GENOMIC DNA]</scope>
    <source>
        <strain evidence="10 11">H1304</strain>
    </source>
</reference>
<dbReference type="SUPFAM" id="SSF103473">
    <property type="entry name" value="MFS general substrate transporter"/>
    <property type="match status" value="1"/>
</dbReference>
<dbReference type="Gene3D" id="1.20.1720.10">
    <property type="entry name" value="Multidrug resistance protein D"/>
    <property type="match status" value="1"/>
</dbReference>
<feature type="transmembrane region" description="Helical" evidence="8">
    <location>
        <begin position="112"/>
        <end position="134"/>
    </location>
</feature>
<keyword evidence="11" id="KW-1185">Reference proteome</keyword>
<comment type="caution">
    <text evidence="10">The sequence shown here is derived from an EMBL/GenBank/DDBJ whole genome shotgun (WGS) entry which is preliminary data.</text>
</comment>
<name>A0A2N5XXR9_9HYPH</name>
<dbReference type="NCBIfam" id="TIGR00711">
    <property type="entry name" value="efflux_EmrB"/>
    <property type="match status" value="1"/>
</dbReference>
<dbReference type="PANTHER" id="PTHR42718:SF9">
    <property type="entry name" value="MAJOR FACILITATOR SUPERFAMILY MULTIDRUG TRANSPORTER MFSC"/>
    <property type="match status" value="1"/>
</dbReference>
<organism evidence="10 11">
    <name type="scientific">Cohaesibacter celericrescens</name>
    <dbReference type="NCBI Taxonomy" id="2067669"/>
    <lineage>
        <taxon>Bacteria</taxon>
        <taxon>Pseudomonadati</taxon>
        <taxon>Pseudomonadota</taxon>
        <taxon>Alphaproteobacteria</taxon>
        <taxon>Hyphomicrobiales</taxon>
        <taxon>Cohaesibacteraceae</taxon>
    </lineage>
</organism>
<dbReference type="Proteomes" id="UP000234881">
    <property type="component" value="Unassembled WGS sequence"/>
</dbReference>
<dbReference type="PANTHER" id="PTHR42718">
    <property type="entry name" value="MAJOR FACILITATOR SUPERFAMILY MULTIDRUG TRANSPORTER MFSC"/>
    <property type="match status" value="1"/>
</dbReference>
<dbReference type="OrthoDB" id="9812221at2"/>
<evidence type="ECO:0000256" key="1">
    <source>
        <dbReference type="ARBA" id="ARBA00004651"/>
    </source>
</evidence>
<dbReference type="EMBL" id="PKUQ01000001">
    <property type="protein sequence ID" value="PLW79228.1"/>
    <property type="molecule type" value="Genomic_DNA"/>
</dbReference>
<dbReference type="CDD" id="cd17503">
    <property type="entry name" value="MFS_LmrB_MDR_like"/>
    <property type="match status" value="1"/>
</dbReference>
<evidence type="ECO:0000256" key="4">
    <source>
        <dbReference type="ARBA" id="ARBA00022475"/>
    </source>
</evidence>
<proteinExistence type="inferred from homology"/>
<evidence type="ECO:0000256" key="5">
    <source>
        <dbReference type="ARBA" id="ARBA00022692"/>
    </source>
</evidence>
<dbReference type="InterPro" id="IPR011701">
    <property type="entry name" value="MFS"/>
</dbReference>
<protein>
    <submittedName>
        <fullName evidence="10">MFS transporter</fullName>
    </submittedName>
</protein>
<dbReference type="PROSITE" id="PS50850">
    <property type="entry name" value="MFS"/>
    <property type="match status" value="1"/>
</dbReference>
<dbReference type="AlphaFoldDB" id="A0A2N5XXR9"/>
<gene>
    <name evidence="10" type="primary">emrB</name>
    <name evidence="10" type="ORF">C0081_03145</name>
</gene>
<evidence type="ECO:0000256" key="3">
    <source>
        <dbReference type="ARBA" id="ARBA00022448"/>
    </source>
</evidence>
<accession>A0A2N5XXR9</accession>
<dbReference type="InterPro" id="IPR020846">
    <property type="entry name" value="MFS_dom"/>
</dbReference>
<evidence type="ECO:0000259" key="9">
    <source>
        <dbReference type="PROSITE" id="PS50850"/>
    </source>
</evidence>
<comment type="subcellular location">
    <subcellularLocation>
        <location evidence="1">Cell membrane</location>
        <topology evidence="1">Multi-pass membrane protein</topology>
    </subcellularLocation>
</comment>
<feature type="transmembrane region" description="Helical" evidence="8">
    <location>
        <begin position="173"/>
        <end position="195"/>
    </location>
</feature>
<dbReference type="InterPro" id="IPR036259">
    <property type="entry name" value="MFS_trans_sf"/>
</dbReference>
<feature type="transmembrane region" description="Helical" evidence="8">
    <location>
        <begin position="474"/>
        <end position="499"/>
    </location>
</feature>
<feature type="transmembrane region" description="Helical" evidence="8">
    <location>
        <begin position="207"/>
        <end position="225"/>
    </location>
</feature>
<dbReference type="Pfam" id="PF07690">
    <property type="entry name" value="MFS_1"/>
    <property type="match status" value="1"/>
</dbReference>
<evidence type="ECO:0000313" key="10">
    <source>
        <dbReference type="EMBL" id="PLW79228.1"/>
    </source>
</evidence>
<evidence type="ECO:0000256" key="6">
    <source>
        <dbReference type="ARBA" id="ARBA00022989"/>
    </source>
</evidence>
<feature type="transmembrane region" description="Helical" evidence="8">
    <location>
        <begin position="12"/>
        <end position="34"/>
    </location>
</feature>
<feature type="transmembrane region" description="Helical" evidence="8">
    <location>
        <begin position="146"/>
        <end position="167"/>
    </location>
</feature>
<keyword evidence="3" id="KW-0813">Transport</keyword>
<feature type="transmembrane region" description="Helical" evidence="8">
    <location>
        <begin position="58"/>
        <end position="78"/>
    </location>
</feature>
<feature type="transmembrane region" description="Helical" evidence="8">
    <location>
        <begin position="237"/>
        <end position="257"/>
    </location>
</feature>
<evidence type="ECO:0000256" key="8">
    <source>
        <dbReference type="SAM" id="Phobius"/>
    </source>
</evidence>
<feature type="transmembrane region" description="Helical" evidence="8">
    <location>
        <begin position="278"/>
        <end position="301"/>
    </location>
</feature>
<keyword evidence="4" id="KW-1003">Cell membrane</keyword>
<feature type="transmembrane region" description="Helical" evidence="8">
    <location>
        <begin position="370"/>
        <end position="393"/>
    </location>
</feature>
<evidence type="ECO:0000313" key="11">
    <source>
        <dbReference type="Proteomes" id="UP000234881"/>
    </source>
</evidence>
<evidence type="ECO:0000256" key="2">
    <source>
        <dbReference type="ARBA" id="ARBA00008537"/>
    </source>
</evidence>
<feature type="domain" description="Major facilitator superfamily (MFS) profile" evidence="9">
    <location>
        <begin position="21"/>
        <end position="495"/>
    </location>
</feature>
<dbReference type="GO" id="GO:0022857">
    <property type="term" value="F:transmembrane transporter activity"/>
    <property type="evidence" value="ECO:0007669"/>
    <property type="project" value="InterPro"/>
</dbReference>